<organism evidence="1 2">
    <name type="scientific">Maribacter cobaltidurans</name>
    <dbReference type="NCBI Taxonomy" id="1178778"/>
    <lineage>
        <taxon>Bacteria</taxon>
        <taxon>Pseudomonadati</taxon>
        <taxon>Bacteroidota</taxon>
        <taxon>Flavobacteriia</taxon>
        <taxon>Flavobacteriales</taxon>
        <taxon>Flavobacteriaceae</taxon>
        <taxon>Maribacter</taxon>
    </lineage>
</organism>
<protein>
    <submittedName>
        <fullName evidence="1">Transposase</fullName>
    </submittedName>
</protein>
<dbReference type="RefSeq" id="WP_272652861.1">
    <property type="nucleotide sequence ID" value="NZ_JAZDDG010000010.1"/>
</dbReference>
<keyword evidence="2" id="KW-1185">Reference proteome</keyword>
<reference evidence="1 2" key="1">
    <citation type="submission" date="2024-01" db="EMBL/GenBank/DDBJ databases">
        <title>Maribacter spp. originated from different algae showed divergent polysaccharides utilization ability.</title>
        <authorList>
            <person name="Wang H."/>
            <person name="Wu Y."/>
        </authorList>
    </citation>
    <scope>NUCLEOTIDE SEQUENCE [LARGE SCALE GENOMIC DNA]</scope>
    <source>
        <strain evidence="1 2">PR1</strain>
    </source>
</reference>
<proteinExistence type="predicted"/>
<gene>
    <name evidence="1" type="ORF">V1I91_19085</name>
</gene>
<comment type="caution">
    <text evidence="1">The sequence shown here is derived from an EMBL/GenBank/DDBJ whole genome shotgun (WGS) entry which is preliminary data.</text>
</comment>
<dbReference type="Proteomes" id="UP001356308">
    <property type="component" value="Unassembled WGS sequence"/>
</dbReference>
<sequence>MSCPRIGCHDRSNNLNLIMKSVNSYSDDFKRKVASHYLGSDLSMAATAKLYGLKTPSSVQQWVKRFCPDQALPNDGTTKEPASTVLPDSPEGMLARIRELESDLASEKLKNLAANKMIDIAERDLKINIRKSLVPNSPRNERDHAQNKCWDAVRTVWQNETGLL</sequence>
<dbReference type="InterPro" id="IPR010921">
    <property type="entry name" value="Trp_repressor/repl_initiator"/>
</dbReference>
<dbReference type="SUPFAM" id="SSF48295">
    <property type="entry name" value="TrpR-like"/>
    <property type="match status" value="1"/>
</dbReference>
<evidence type="ECO:0000313" key="2">
    <source>
        <dbReference type="Proteomes" id="UP001356308"/>
    </source>
</evidence>
<dbReference type="EMBL" id="JAZDDG010000010">
    <property type="protein sequence ID" value="MEE1978190.1"/>
    <property type="molecule type" value="Genomic_DNA"/>
</dbReference>
<evidence type="ECO:0000313" key="1">
    <source>
        <dbReference type="EMBL" id="MEE1978190.1"/>
    </source>
</evidence>
<accession>A0ABU7IYX6</accession>
<name>A0ABU7IYX6_9FLAO</name>